<dbReference type="EMBL" id="PVWQ01000005">
    <property type="protein sequence ID" value="RDW81697.1"/>
    <property type="molecule type" value="Genomic_DNA"/>
</dbReference>
<dbReference type="SMART" id="SM01130">
    <property type="entry name" value="DHDPS"/>
    <property type="match status" value="1"/>
</dbReference>
<dbReference type="Pfam" id="PF00701">
    <property type="entry name" value="DHDPS"/>
    <property type="match status" value="1"/>
</dbReference>
<dbReference type="InterPro" id="IPR013785">
    <property type="entry name" value="Aldolase_TIM"/>
</dbReference>
<dbReference type="GeneID" id="38115624"/>
<evidence type="ECO:0008006" key="4">
    <source>
        <dbReference type="Google" id="ProtNLM"/>
    </source>
</evidence>
<dbReference type="SUPFAM" id="SSF51569">
    <property type="entry name" value="Aldolase"/>
    <property type="match status" value="1"/>
</dbReference>
<dbReference type="Gene3D" id="3.20.20.70">
    <property type="entry name" value="Aldolase class I"/>
    <property type="match status" value="1"/>
</dbReference>
<name>A0A3D8S5V6_9EURO</name>
<dbReference type="STRING" id="1810919.A0A3D8S5V6"/>
<reference evidence="2 3" key="1">
    <citation type="journal article" date="2018" name="IMA Fungus">
        <title>IMA Genome-F 9: Draft genome sequence of Annulohypoxylon stygium, Aspergillus mulundensis, Berkeleyomyces basicola (syn. Thielaviopsis basicola), Ceratocystis smalleyi, two Cercospora beticola strains, Coleophoma cylindrospora, Fusarium fracticaudum, Phialophora cf. hyalina, and Morchella septimelata.</title>
        <authorList>
            <person name="Wingfield B.D."/>
            <person name="Bills G.F."/>
            <person name="Dong Y."/>
            <person name="Huang W."/>
            <person name="Nel W.J."/>
            <person name="Swalarsk-Parry B.S."/>
            <person name="Vaghefi N."/>
            <person name="Wilken P.M."/>
            <person name="An Z."/>
            <person name="de Beer Z.W."/>
            <person name="De Vos L."/>
            <person name="Chen L."/>
            <person name="Duong T.A."/>
            <person name="Gao Y."/>
            <person name="Hammerbacher A."/>
            <person name="Kikkert J.R."/>
            <person name="Li Y."/>
            <person name="Li H."/>
            <person name="Li K."/>
            <person name="Li Q."/>
            <person name="Liu X."/>
            <person name="Ma X."/>
            <person name="Naidoo K."/>
            <person name="Pethybridge S.J."/>
            <person name="Sun J."/>
            <person name="Steenkamp E.T."/>
            <person name="van der Nest M.A."/>
            <person name="van Wyk S."/>
            <person name="Wingfield M.J."/>
            <person name="Xiong C."/>
            <person name="Yue Q."/>
            <person name="Zhang X."/>
        </authorList>
    </citation>
    <scope>NUCLEOTIDE SEQUENCE [LARGE SCALE GENOMIC DNA]</scope>
    <source>
        <strain evidence="2 3">DSM 5745</strain>
    </source>
</reference>
<dbReference type="AlphaFoldDB" id="A0A3D8S5V6"/>
<evidence type="ECO:0000256" key="1">
    <source>
        <dbReference type="SAM" id="MobiDB-lite"/>
    </source>
</evidence>
<protein>
    <recommendedName>
        <fullName evidence="4">4-hydroxy-2-oxoglutarate aldolase, mitochondrial</fullName>
    </recommendedName>
</protein>
<dbReference type="Proteomes" id="UP000256690">
    <property type="component" value="Unassembled WGS sequence"/>
</dbReference>
<dbReference type="CDD" id="cd00408">
    <property type="entry name" value="DHDPS-like"/>
    <property type="match status" value="1"/>
</dbReference>
<evidence type="ECO:0000313" key="3">
    <source>
        <dbReference type="Proteomes" id="UP000256690"/>
    </source>
</evidence>
<dbReference type="RefSeq" id="XP_026604750.1">
    <property type="nucleotide sequence ID" value="XM_026747270.1"/>
</dbReference>
<dbReference type="GO" id="GO:0008840">
    <property type="term" value="F:4-hydroxy-tetrahydrodipicolinate synthase activity"/>
    <property type="evidence" value="ECO:0007669"/>
    <property type="project" value="TreeGrafter"/>
</dbReference>
<sequence>MVNRPLVPGVYVPTVAFFAENEDVDVATVEKHAAYLAKSGVAGIVVQGSNGEAVHLDREERNTITSATRRALDSVGATSMPVIVGTGAPSTRETINLSKDAAAAGGDYVLVLPPSYYKGLVSSAALLDHFRAVADASPIPVLIYNFPGASAGLDLSSDDIIALSSHPNIIGTKLTCGNTGKLTRIASQAGSSFLTFGGSCDFTLQTLIGGGAGVIAGTANLIPRACVQIMELYRAGRVEEAQKIQAIVARADWLAIKGGFVAVKSALQSYRGYGQQPRRPCVAPSSEEAAALKDAFIVQLSVIDARGSGIGWNHRVTRLVLVVHKLSVYVKTEWAMAIVFVLHEPVSRVRTSSKELYNHARGNWPELVRFILRGCYGVSLSENRIGPLDREQLDLEVMLRGFWNLDVQGGRGSMPFPAPSHGIKAECPMVRVMVVYYSSTWGFRRDARSRSTIQHQATSGDQLSEASLSSVNQGATPDYQRMEKKRPIAGHEYHFNGVAAKPRIRDELV</sequence>
<comment type="caution">
    <text evidence="2">The sequence shown here is derived from an EMBL/GenBank/DDBJ whole genome shotgun (WGS) entry which is preliminary data.</text>
</comment>
<gene>
    <name evidence="2" type="ORF">DSM5745_05254</name>
</gene>
<dbReference type="PRINTS" id="PR00146">
    <property type="entry name" value="DHPICSNTHASE"/>
</dbReference>
<dbReference type="OrthoDB" id="191315at2759"/>
<proteinExistence type="predicted"/>
<feature type="region of interest" description="Disordered" evidence="1">
    <location>
        <begin position="457"/>
        <end position="479"/>
    </location>
</feature>
<keyword evidence="3" id="KW-1185">Reference proteome</keyword>
<dbReference type="InterPro" id="IPR002220">
    <property type="entry name" value="DapA-like"/>
</dbReference>
<dbReference type="PANTHER" id="PTHR12128:SF52">
    <property type="entry name" value="4-HYDROXY-2-OXOGLUTARATE ALDOLASE, MITOCHONDRIAL-RELATED"/>
    <property type="match status" value="1"/>
</dbReference>
<organism evidence="2 3">
    <name type="scientific">Aspergillus mulundensis</name>
    <dbReference type="NCBI Taxonomy" id="1810919"/>
    <lineage>
        <taxon>Eukaryota</taxon>
        <taxon>Fungi</taxon>
        <taxon>Dikarya</taxon>
        <taxon>Ascomycota</taxon>
        <taxon>Pezizomycotina</taxon>
        <taxon>Eurotiomycetes</taxon>
        <taxon>Eurotiomycetidae</taxon>
        <taxon>Eurotiales</taxon>
        <taxon>Aspergillaceae</taxon>
        <taxon>Aspergillus</taxon>
        <taxon>Aspergillus subgen. Nidulantes</taxon>
    </lineage>
</organism>
<accession>A0A3D8S5V6</accession>
<evidence type="ECO:0000313" key="2">
    <source>
        <dbReference type="EMBL" id="RDW81697.1"/>
    </source>
</evidence>
<feature type="compositionally biased region" description="Polar residues" evidence="1">
    <location>
        <begin position="457"/>
        <end position="475"/>
    </location>
</feature>
<dbReference type="PANTHER" id="PTHR12128">
    <property type="entry name" value="DIHYDRODIPICOLINATE SYNTHASE"/>
    <property type="match status" value="1"/>
</dbReference>